<evidence type="ECO:0000313" key="3">
    <source>
        <dbReference type="EMBL" id="RED49170.1"/>
    </source>
</evidence>
<sequence>MKNWHDAFIDADLALDGIDGGALSGRSFAVKDLFHVKGQVTGFGHPLWRERHQAEAAHAPVVQKLLAAGASVRGKTHTDEFAFSLNGENAHYGTPENPNAPGRIPGGSSSGSAAAVAGECVDFALGTDTGGSVRVPASYCGIFGLRPTHDRIALEGVLPLAPSFDTIGWFARDPSLMQQVGQFLFDDWNDRAPGIVKLWLPEDVWSLADAETREALAPAVMRLAAMTGGADETDLARSGSLEDWFMPFRICQGYEIWHCHGDWITNNKPKFGPGVSDRFNWVATITREERDKAMEIRARITAELAARLPEGVVMAIPTAPGIAPLRGQSAEQLENFRYRALQLTGISVLTGVPQMNLPLGRVAGCPVGLSIIAARGCDETLLDIASEISGMASSGLAPLLEA</sequence>
<evidence type="ECO:0000256" key="1">
    <source>
        <dbReference type="SAM" id="MobiDB-lite"/>
    </source>
</evidence>
<dbReference type="Proteomes" id="UP000256845">
    <property type="component" value="Unassembled WGS sequence"/>
</dbReference>
<name>A0A3D9HI62_9PROT</name>
<dbReference type="PANTHER" id="PTHR46310">
    <property type="entry name" value="AMIDASE 1"/>
    <property type="match status" value="1"/>
</dbReference>
<dbReference type="RefSeq" id="WP_115937368.1">
    <property type="nucleotide sequence ID" value="NZ_QRDW01000006.1"/>
</dbReference>
<dbReference type="Gene3D" id="3.90.1300.10">
    <property type="entry name" value="Amidase signature (AS) domain"/>
    <property type="match status" value="1"/>
</dbReference>
<accession>A0A3D9HI62</accession>
<dbReference type="EMBL" id="QRDW01000006">
    <property type="protein sequence ID" value="RED49170.1"/>
    <property type="molecule type" value="Genomic_DNA"/>
</dbReference>
<dbReference type="InterPro" id="IPR020556">
    <property type="entry name" value="Amidase_CS"/>
</dbReference>
<organism evidence="3 4">
    <name type="scientific">Aestuariispira insulae</name>
    <dbReference type="NCBI Taxonomy" id="1461337"/>
    <lineage>
        <taxon>Bacteria</taxon>
        <taxon>Pseudomonadati</taxon>
        <taxon>Pseudomonadota</taxon>
        <taxon>Alphaproteobacteria</taxon>
        <taxon>Rhodospirillales</taxon>
        <taxon>Kiloniellaceae</taxon>
        <taxon>Aestuariispira</taxon>
    </lineage>
</organism>
<feature type="region of interest" description="Disordered" evidence="1">
    <location>
        <begin position="88"/>
        <end position="108"/>
    </location>
</feature>
<evidence type="ECO:0000259" key="2">
    <source>
        <dbReference type="Pfam" id="PF01425"/>
    </source>
</evidence>
<dbReference type="Pfam" id="PF01425">
    <property type="entry name" value="Amidase"/>
    <property type="match status" value="2"/>
</dbReference>
<keyword evidence="4" id="KW-1185">Reference proteome</keyword>
<gene>
    <name evidence="3" type="ORF">DFP90_106148</name>
</gene>
<feature type="domain" description="Amidase" evidence="2">
    <location>
        <begin position="10"/>
        <end position="173"/>
    </location>
</feature>
<dbReference type="InterPro" id="IPR023631">
    <property type="entry name" value="Amidase_dom"/>
</dbReference>
<dbReference type="AlphaFoldDB" id="A0A3D9HI62"/>
<proteinExistence type="predicted"/>
<protein>
    <submittedName>
        <fullName evidence="3">Amidase</fullName>
    </submittedName>
</protein>
<dbReference type="NCBIfam" id="NF006169">
    <property type="entry name" value="PRK08310.1"/>
    <property type="match status" value="1"/>
</dbReference>
<dbReference type="PROSITE" id="PS00571">
    <property type="entry name" value="AMIDASES"/>
    <property type="match status" value="1"/>
</dbReference>
<dbReference type="InterPro" id="IPR036928">
    <property type="entry name" value="AS_sf"/>
</dbReference>
<comment type="caution">
    <text evidence="3">The sequence shown here is derived from an EMBL/GenBank/DDBJ whole genome shotgun (WGS) entry which is preliminary data.</text>
</comment>
<dbReference type="OrthoDB" id="9777859at2"/>
<dbReference type="PANTHER" id="PTHR46310:SF7">
    <property type="entry name" value="AMIDASE 1"/>
    <property type="match status" value="1"/>
</dbReference>
<feature type="domain" description="Amidase" evidence="2">
    <location>
        <begin position="270"/>
        <end position="382"/>
    </location>
</feature>
<evidence type="ECO:0000313" key="4">
    <source>
        <dbReference type="Proteomes" id="UP000256845"/>
    </source>
</evidence>
<dbReference type="SUPFAM" id="SSF75304">
    <property type="entry name" value="Amidase signature (AS) enzymes"/>
    <property type="match status" value="1"/>
</dbReference>
<reference evidence="3 4" key="1">
    <citation type="submission" date="2018-07" db="EMBL/GenBank/DDBJ databases">
        <title>Genomic Encyclopedia of Type Strains, Phase III (KMG-III): the genomes of soil and plant-associated and newly described type strains.</title>
        <authorList>
            <person name="Whitman W."/>
        </authorList>
    </citation>
    <scope>NUCLEOTIDE SEQUENCE [LARGE SCALE GENOMIC DNA]</scope>
    <source>
        <strain evidence="3 4">CECT 8488</strain>
    </source>
</reference>